<sequence length="527" mass="58737">MEKHNFRTLAPAATQHSPPRKPDLNLKRKRTSVACDACRQKRAGCDGVRPACTACQKRQSQCTYMNQEDQEMRPTILKRENTTLREKIAAYGEIICLLENIPQTTVQDILRRLRTGSDPAVILRSLKSENFATTPSAQRMARSILPPIQSNCEFELLIRHPSAFPLVDLSQHAQATGNTLVRPRRSSTPQATLSHSPSSTLLPHDPPSSDQATGLFALGDLGASKRSRNSAEPKPPQYFDPRLAHLKIDFWTTVPISNEQAAGAISLYLEAQHHVWGAFDAGLFVRDLIEFRLDFCSPFMVSSLLAMACLYDAPLDPKGSKNSYAFEKEAVKLFQSEDNVDSLPTIAGLVLLYVSLAVHGEGMRGMQFLTAALQAAERMKLFGVPEVHEELSSASPETLVATSATAWGLFNMIIHAVRFYLMSPIVYPPKLPMPAELSIYRVPRQDATRESIALREKLVEMDKVLSNFAKIWTVLNQVYLIYRGQEGSGGSLAFALSKYSRILQLANELPQTMDRSRRTTNHVLIFQ</sequence>
<feature type="compositionally biased region" description="Low complexity" evidence="2">
    <location>
        <begin position="192"/>
        <end position="203"/>
    </location>
</feature>
<dbReference type="GO" id="GO:0000981">
    <property type="term" value="F:DNA-binding transcription factor activity, RNA polymerase II-specific"/>
    <property type="evidence" value="ECO:0007669"/>
    <property type="project" value="InterPro"/>
</dbReference>
<dbReference type="OrthoDB" id="10261408at2759"/>
<dbReference type="PANTHER" id="PTHR47256:SF1">
    <property type="entry name" value="ZN(II)2CYS6 TRANSCRIPTION FACTOR (EUROFUNG)"/>
    <property type="match status" value="1"/>
</dbReference>
<evidence type="ECO:0000313" key="4">
    <source>
        <dbReference type="EMBL" id="KAF1844763.1"/>
    </source>
</evidence>
<evidence type="ECO:0000256" key="1">
    <source>
        <dbReference type="ARBA" id="ARBA00023242"/>
    </source>
</evidence>
<reference evidence="4" key="1">
    <citation type="submission" date="2020-01" db="EMBL/GenBank/DDBJ databases">
        <authorList>
            <consortium name="DOE Joint Genome Institute"/>
            <person name="Haridas S."/>
            <person name="Albert R."/>
            <person name="Binder M."/>
            <person name="Bloem J."/>
            <person name="Labutti K."/>
            <person name="Salamov A."/>
            <person name="Andreopoulos B."/>
            <person name="Baker S.E."/>
            <person name="Barry K."/>
            <person name="Bills G."/>
            <person name="Bluhm B.H."/>
            <person name="Cannon C."/>
            <person name="Castanera R."/>
            <person name="Culley D.E."/>
            <person name="Daum C."/>
            <person name="Ezra D."/>
            <person name="Gonzalez J.B."/>
            <person name="Henrissat B."/>
            <person name="Kuo A."/>
            <person name="Liang C."/>
            <person name="Lipzen A."/>
            <person name="Lutzoni F."/>
            <person name="Magnuson J."/>
            <person name="Mondo S."/>
            <person name="Nolan M."/>
            <person name="Ohm R."/>
            <person name="Pangilinan J."/>
            <person name="Park H.-J."/>
            <person name="Ramirez L."/>
            <person name="Alfaro M."/>
            <person name="Sun H."/>
            <person name="Tritt A."/>
            <person name="Yoshinaga Y."/>
            <person name="Zwiers L.-H."/>
            <person name="Turgeon B.G."/>
            <person name="Goodwin S.B."/>
            <person name="Spatafora J.W."/>
            <person name="Crous P.W."/>
            <person name="Grigoriev I.V."/>
        </authorList>
    </citation>
    <scope>NUCLEOTIDE SEQUENCE</scope>
    <source>
        <strain evidence="4">CBS 394.84</strain>
    </source>
</reference>
<dbReference type="AlphaFoldDB" id="A0A9P4L816"/>
<evidence type="ECO:0000313" key="5">
    <source>
        <dbReference type="Proteomes" id="UP000800039"/>
    </source>
</evidence>
<dbReference type="SUPFAM" id="SSF57701">
    <property type="entry name" value="Zn2/Cys6 DNA-binding domain"/>
    <property type="match status" value="1"/>
</dbReference>
<dbReference type="Proteomes" id="UP000800039">
    <property type="component" value="Unassembled WGS sequence"/>
</dbReference>
<comment type="caution">
    <text evidence="4">The sequence shown here is derived from an EMBL/GenBank/DDBJ whole genome shotgun (WGS) entry which is preliminary data.</text>
</comment>
<keyword evidence="5" id="KW-1185">Reference proteome</keyword>
<evidence type="ECO:0000259" key="3">
    <source>
        <dbReference type="PROSITE" id="PS50048"/>
    </source>
</evidence>
<dbReference type="InterPro" id="IPR053187">
    <property type="entry name" value="Notoamide_regulator"/>
</dbReference>
<dbReference type="Gene3D" id="4.10.240.10">
    <property type="entry name" value="Zn(2)-C6 fungal-type DNA-binding domain"/>
    <property type="match status" value="1"/>
</dbReference>
<feature type="region of interest" description="Disordered" evidence="2">
    <location>
        <begin position="1"/>
        <end position="25"/>
    </location>
</feature>
<evidence type="ECO:0000256" key="2">
    <source>
        <dbReference type="SAM" id="MobiDB-lite"/>
    </source>
</evidence>
<dbReference type="RefSeq" id="XP_040787326.1">
    <property type="nucleotide sequence ID" value="XM_040938854.1"/>
</dbReference>
<gene>
    <name evidence="4" type="ORF">K460DRAFT_98178</name>
</gene>
<dbReference type="SMART" id="SM00066">
    <property type="entry name" value="GAL4"/>
    <property type="match status" value="1"/>
</dbReference>
<dbReference type="InterPro" id="IPR001138">
    <property type="entry name" value="Zn2Cys6_DnaBD"/>
</dbReference>
<dbReference type="PANTHER" id="PTHR47256">
    <property type="entry name" value="ZN(II)2CYS6 TRANSCRIPTION FACTOR (EUROFUNG)-RELATED"/>
    <property type="match status" value="1"/>
</dbReference>
<dbReference type="Pfam" id="PF00172">
    <property type="entry name" value="Zn_clus"/>
    <property type="match status" value="1"/>
</dbReference>
<feature type="domain" description="Zn(2)-C6 fungal-type" evidence="3">
    <location>
        <begin position="34"/>
        <end position="64"/>
    </location>
</feature>
<keyword evidence="1" id="KW-0539">Nucleus</keyword>
<protein>
    <recommendedName>
        <fullName evidence="3">Zn(2)-C6 fungal-type domain-containing protein</fullName>
    </recommendedName>
</protein>
<proteinExistence type="predicted"/>
<dbReference type="EMBL" id="ML976616">
    <property type="protein sequence ID" value="KAF1844763.1"/>
    <property type="molecule type" value="Genomic_DNA"/>
</dbReference>
<name>A0A9P4L816_9PLEO</name>
<dbReference type="PROSITE" id="PS50048">
    <property type="entry name" value="ZN2_CY6_FUNGAL_2"/>
    <property type="match status" value="1"/>
</dbReference>
<dbReference type="GeneID" id="63856111"/>
<dbReference type="PROSITE" id="PS00463">
    <property type="entry name" value="ZN2_CY6_FUNGAL_1"/>
    <property type="match status" value="1"/>
</dbReference>
<dbReference type="GO" id="GO:0008270">
    <property type="term" value="F:zinc ion binding"/>
    <property type="evidence" value="ECO:0007669"/>
    <property type="project" value="InterPro"/>
</dbReference>
<accession>A0A9P4L816</accession>
<organism evidence="4 5">
    <name type="scientific">Cucurbitaria berberidis CBS 394.84</name>
    <dbReference type="NCBI Taxonomy" id="1168544"/>
    <lineage>
        <taxon>Eukaryota</taxon>
        <taxon>Fungi</taxon>
        <taxon>Dikarya</taxon>
        <taxon>Ascomycota</taxon>
        <taxon>Pezizomycotina</taxon>
        <taxon>Dothideomycetes</taxon>
        <taxon>Pleosporomycetidae</taxon>
        <taxon>Pleosporales</taxon>
        <taxon>Pleosporineae</taxon>
        <taxon>Cucurbitariaceae</taxon>
        <taxon>Cucurbitaria</taxon>
    </lineage>
</organism>
<dbReference type="InterPro" id="IPR036864">
    <property type="entry name" value="Zn2-C6_fun-type_DNA-bd_sf"/>
</dbReference>
<feature type="region of interest" description="Disordered" evidence="2">
    <location>
        <begin position="177"/>
        <end position="208"/>
    </location>
</feature>
<dbReference type="CDD" id="cd00067">
    <property type="entry name" value="GAL4"/>
    <property type="match status" value="1"/>
</dbReference>